<name>A0A2W3YU20_9ENTE</name>
<dbReference type="Proteomes" id="UP000249828">
    <property type="component" value="Unassembled WGS sequence"/>
</dbReference>
<organism evidence="1 2">
    <name type="scientific">Enterococcus plantarum</name>
    <dbReference type="NCBI Taxonomy" id="1077675"/>
    <lineage>
        <taxon>Bacteria</taxon>
        <taxon>Bacillati</taxon>
        <taxon>Bacillota</taxon>
        <taxon>Bacilli</taxon>
        <taxon>Lactobacillales</taxon>
        <taxon>Enterococcaceae</taxon>
        <taxon>Enterococcus</taxon>
    </lineage>
</organism>
<dbReference type="EMBL" id="PIEU01000108">
    <property type="protein sequence ID" value="PZL71356.1"/>
    <property type="molecule type" value="Genomic_DNA"/>
</dbReference>
<proteinExistence type="predicted"/>
<gene>
    <name evidence="1" type="ORF">CI088_12920</name>
</gene>
<comment type="caution">
    <text evidence="1">The sequence shown here is derived from an EMBL/GenBank/DDBJ whole genome shotgun (WGS) entry which is preliminary data.</text>
</comment>
<dbReference type="STRING" id="1077675.BCR22_01410"/>
<accession>A0A2W3YU20</accession>
<dbReference type="RefSeq" id="WP_111248467.1">
    <property type="nucleotide sequence ID" value="NZ_PIEU01000108.1"/>
</dbReference>
<evidence type="ECO:0000313" key="1">
    <source>
        <dbReference type="EMBL" id="PZL71356.1"/>
    </source>
</evidence>
<dbReference type="AlphaFoldDB" id="A0A2W3YU20"/>
<protein>
    <submittedName>
        <fullName evidence="1">Uncharacterized protein</fullName>
    </submittedName>
</protein>
<sequence>MNTDERMLEVLQQTLAKIDELNTRIGHIEKDITSITMHQLAMDHYAQAIQMATENNNIMG</sequence>
<evidence type="ECO:0000313" key="2">
    <source>
        <dbReference type="Proteomes" id="UP000249828"/>
    </source>
</evidence>
<keyword evidence="2" id="KW-1185">Reference proteome</keyword>
<reference evidence="1 2" key="1">
    <citation type="submission" date="2017-11" db="EMBL/GenBank/DDBJ databases">
        <title>Draft genome sequence of Enterococcus plantarum TRW2 strain isolated from lettuce.</title>
        <authorList>
            <person name="Kim E.B."/>
            <person name="Marco M.L."/>
            <person name="Williams T.R."/>
            <person name="You I.H."/>
        </authorList>
    </citation>
    <scope>NUCLEOTIDE SEQUENCE [LARGE SCALE GENOMIC DNA]</scope>
    <source>
        <strain evidence="1 2">TRW2</strain>
    </source>
</reference>